<dbReference type="PROSITE" id="PS50893">
    <property type="entry name" value="ABC_TRANSPORTER_2"/>
    <property type="match status" value="1"/>
</dbReference>
<dbReference type="PANTHER" id="PTHR43166:SF35">
    <property type="entry name" value="L-CYSTINE IMPORT ATP-BINDING PROTEIN TCYN"/>
    <property type="match status" value="1"/>
</dbReference>
<keyword evidence="6" id="KW-0472">Membrane</keyword>
<dbReference type="Proteomes" id="UP001197735">
    <property type="component" value="Unassembled WGS sequence"/>
</dbReference>
<evidence type="ECO:0000256" key="6">
    <source>
        <dbReference type="ARBA" id="ARBA00023136"/>
    </source>
</evidence>
<evidence type="ECO:0000256" key="2">
    <source>
        <dbReference type="ARBA" id="ARBA00022448"/>
    </source>
</evidence>
<dbReference type="AlphaFoldDB" id="A0AAW4TYJ0"/>
<keyword evidence="4" id="KW-0547">Nucleotide-binding</keyword>
<dbReference type="Pfam" id="PF00005">
    <property type="entry name" value="ABC_tran"/>
    <property type="match status" value="1"/>
</dbReference>
<dbReference type="Gene3D" id="3.40.50.300">
    <property type="entry name" value="P-loop containing nucleotide triphosphate hydrolases"/>
    <property type="match status" value="1"/>
</dbReference>
<gene>
    <name evidence="8" type="ORF">KZP06_10050</name>
</gene>
<evidence type="ECO:0000256" key="5">
    <source>
        <dbReference type="ARBA" id="ARBA00022840"/>
    </source>
</evidence>
<evidence type="ECO:0000313" key="9">
    <source>
        <dbReference type="Proteomes" id="UP001197735"/>
    </source>
</evidence>
<comment type="subcellular location">
    <subcellularLocation>
        <location evidence="1">Cell membrane</location>
        <topology evidence="1">Peripheral membrane protein</topology>
    </subcellularLocation>
</comment>
<dbReference type="InterPro" id="IPR003593">
    <property type="entry name" value="AAA+_ATPase"/>
</dbReference>
<dbReference type="InterPro" id="IPR027417">
    <property type="entry name" value="P-loop_NTPase"/>
</dbReference>
<dbReference type="InterPro" id="IPR030679">
    <property type="entry name" value="ABC_ATPase_HisP-typ"/>
</dbReference>
<feature type="domain" description="ABC transporter" evidence="7">
    <location>
        <begin position="3"/>
        <end position="240"/>
    </location>
</feature>
<keyword evidence="2" id="KW-0813">Transport</keyword>
<dbReference type="SUPFAM" id="SSF52540">
    <property type="entry name" value="P-loop containing nucleoside triphosphate hydrolases"/>
    <property type="match status" value="1"/>
</dbReference>
<dbReference type="PROSITE" id="PS00211">
    <property type="entry name" value="ABC_TRANSPORTER_1"/>
    <property type="match status" value="1"/>
</dbReference>
<dbReference type="PIRSF" id="PIRSF039085">
    <property type="entry name" value="ABC_ATPase_HisP"/>
    <property type="match status" value="1"/>
</dbReference>
<organism evidence="8 9">
    <name type="scientific">Bifidobacterium pseudocatenulatum</name>
    <dbReference type="NCBI Taxonomy" id="28026"/>
    <lineage>
        <taxon>Bacteria</taxon>
        <taxon>Bacillati</taxon>
        <taxon>Actinomycetota</taxon>
        <taxon>Actinomycetes</taxon>
        <taxon>Bifidobacteriales</taxon>
        <taxon>Bifidobacteriaceae</taxon>
        <taxon>Bifidobacterium</taxon>
    </lineage>
</organism>
<dbReference type="PANTHER" id="PTHR43166">
    <property type="entry name" value="AMINO ACID IMPORT ATP-BINDING PROTEIN"/>
    <property type="match status" value="1"/>
</dbReference>
<protein>
    <submittedName>
        <fullName evidence="8">Amino acid ABC transporter ATP-binding protein</fullName>
    </submittedName>
</protein>
<keyword evidence="5 8" id="KW-0067">ATP-binding</keyword>
<dbReference type="SMART" id="SM00382">
    <property type="entry name" value="AAA"/>
    <property type="match status" value="1"/>
</dbReference>
<evidence type="ECO:0000259" key="7">
    <source>
        <dbReference type="PROSITE" id="PS50893"/>
    </source>
</evidence>
<evidence type="ECO:0000313" key="8">
    <source>
        <dbReference type="EMBL" id="MCB4881048.1"/>
    </source>
</evidence>
<reference evidence="8" key="1">
    <citation type="submission" date="2021-07" db="EMBL/GenBank/DDBJ databases">
        <title>Xylan utilisation by Bifidobacterium pseudocatenulatum.</title>
        <authorList>
            <person name="Watanabe Y."/>
        </authorList>
    </citation>
    <scope>NUCLEOTIDE SEQUENCE</scope>
    <source>
        <strain evidence="8">YIT12824</strain>
    </source>
</reference>
<dbReference type="RefSeq" id="WP_034879732.1">
    <property type="nucleotide sequence ID" value="NZ_BCYA01000004.1"/>
</dbReference>
<dbReference type="InterPro" id="IPR017871">
    <property type="entry name" value="ABC_transporter-like_CS"/>
</dbReference>
<dbReference type="EMBL" id="JAHXEI010000016">
    <property type="protein sequence ID" value="MCB4881048.1"/>
    <property type="molecule type" value="Genomic_DNA"/>
</dbReference>
<proteinExistence type="predicted"/>
<evidence type="ECO:0000256" key="1">
    <source>
        <dbReference type="ARBA" id="ARBA00004202"/>
    </source>
</evidence>
<dbReference type="GO" id="GO:0016887">
    <property type="term" value="F:ATP hydrolysis activity"/>
    <property type="evidence" value="ECO:0007669"/>
    <property type="project" value="InterPro"/>
</dbReference>
<sequence>MSIGIRNLVKGFNGNTILKSVSFSQNEGQVVSIIGPSGSGKTTLLRCLNFLETADSGTLTLAGKTIDLATRDRKDIAFVRGATAMVFQSYNLFANLTAIQNVTESLIYAKKMPRKEAYQLGLELLDKVGLADKAQSYPKDLSGGQKQRVGIARAIAVNPDLLLLDEPTSALDPELVGEVEKVIEQLASEGRTMLVVTHEMALARRISSNVIFMENGSIVEQGTPEKLFNRPEQQRTEEFLRRYHGEE</sequence>
<dbReference type="GO" id="GO:0015424">
    <property type="term" value="F:ABC-type amino acid transporter activity"/>
    <property type="evidence" value="ECO:0007669"/>
    <property type="project" value="InterPro"/>
</dbReference>
<dbReference type="GO" id="GO:0005524">
    <property type="term" value="F:ATP binding"/>
    <property type="evidence" value="ECO:0007669"/>
    <property type="project" value="UniProtKB-KW"/>
</dbReference>
<evidence type="ECO:0000256" key="4">
    <source>
        <dbReference type="ARBA" id="ARBA00022741"/>
    </source>
</evidence>
<dbReference type="GO" id="GO:0005886">
    <property type="term" value="C:plasma membrane"/>
    <property type="evidence" value="ECO:0007669"/>
    <property type="project" value="UniProtKB-SubCell"/>
</dbReference>
<keyword evidence="3" id="KW-1003">Cell membrane</keyword>
<comment type="caution">
    <text evidence="8">The sequence shown here is derived from an EMBL/GenBank/DDBJ whole genome shotgun (WGS) entry which is preliminary data.</text>
</comment>
<accession>A0AAW4TYJ0</accession>
<name>A0AAW4TYJ0_BIFPS</name>
<evidence type="ECO:0000256" key="3">
    <source>
        <dbReference type="ARBA" id="ARBA00022475"/>
    </source>
</evidence>
<dbReference type="InterPro" id="IPR003439">
    <property type="entry name" value="ABC_transporter-like_ATP-bd"/>
</dbReference>
<dbReference type="InterPro" id="IPR050086">
    <property type="entry name" value="MetN_ABC_transporter-like"/>
</dbReference>